<dbReference type="PANTHER" id="PTHR30537">
    <property type="entry name" value="HTH-TYPE TRANSCRIPTIONAL REGULATOR"/>
    <property type="match status" value="1"/>
</dbReference>
<evidence type="ECO:0000259" key="5">
    <source>
        <dbReference type="PROSITE" id="PS50931"/>
    </source>
</evidence>
<evidence type="ECO:0000313" key="7">
    <source>
        <dbReference type="Proteomes" id="UP000043316"/>
    </source>
</evidence>
<dbReference type="Pfam" id="PF00126">
    <property type="entry name" value="HTH_1"/>
    <property type="match status" value="1"/>
</dbReference>
<dbReference type="PANTHER" id="PTHR30537:SF5">
    <property type="entry name" value="HTH-TYPE TRANSCRIPTIONAL ACTIVATOR TTDR-RELATED"/>
    <property type="match status" value="1"/>
</dbReference>
<keyword evidence="3 6" id="KW-0238">DNA-binding</keyword>
<dbReference type="CDD" id="cd08422">
    <property type="entry name" value="PBP2_CrgA_like"/>
    <property type="match status" value="1"/>
</dbReference>
<dbReference type="RefSeq" id="WP_053010059.1">
    <property type="nucleotide sequence ID" value="NZ_CWJI01000012.1"/>
</dbReference>
<evidence type="ECO:0000256" key="1">
    <source>
        <dbReference type="ARBA" id="ARBA00009437"/>
    </source>
</evidence>
<protein>
    <submittedName>
        <fullName evidence="6">Putative DNA-binding transcriptional regulator</fullName>
    </submittedName>
</protein>
<dbReference type="Gene3D" id="3.40.190.290">
    <property type="match status" value="1"/>
</dbReference>
<gene>
    <name evidence="6" type="primary">dmlR_8</name>
    <name evidence="6" type="ORF">ERS008476_03321</name>
</gene>
<dbReference type="InterPro" id="IPR036388">
    <property type="entry name" value="WH-like_DNA-bd_sf"/>
</dbReference>
<accession>A0A0H5LYM7</accession>
<dbReference type="InterPro" id="IPR058163">
    <property type="entry name" value="LysR-type_TF_proteobact-type"/>
</dbReference>
<evidence type="ECO:0000256" key="4">
    <source>
        <dbReference type="ARBA" id="ARBA00023163"/>
    </source>
</evidence>
<dbReference type="GO" id="GO:0003700">
    <property type="term" value="F:DNA-binding transcription factor activity"/>
    <property type="evidence" value="ECO:0007669"/>
    <property type="project" value="InterPro"/>
</dbReference>
<dbReference type="GO" id="GO:0006351">
    <property type="term" value="P:DNA-templated transcription"/>
    <property type="evidence" value="ECO:0007669"/>
    <property type="project" value="TreeGrafter"/>
</dbReference>
<dbReference type="SUPFAM" id="SSF53850">
    <property type="entry name" value="Periplasmic binding protein-like II"/>
    <property type="match status" value="1"/>
</dbReference>
<dbReference type="AlphaFoldDB" id="A0A0H5LYM7"/>
<comment type="similarity">
    <text evidence="1">Belongs to the LysR transcriptional regulatory family.</text>
</comment>
<dbReference type="PROSITE" id="PS50931">
    <property type="entry name" value="HTH_LYSR"/>
    <property type="match status" value="1"/>
</dbReference>
<dbReference type="Pfam" id="PF03466">
    <property type="entry name" value="LysR_substrate"/>
    <property type="match status" value="1"/>
</dbReference>
<dbReference type="InterPro" id="IPR036390">
    <property type="entry name" value="WH_DNA-bd_sf"/>
</dbReference>
<keyword evidence="2" id="KW-0805">Transcription regulation</keyword>
<evidence type="ECO:0000256" key="3">
    <source>
        <dbReference type="ARBA" id="ARBA00023125"/>
    </source>
</evidence>
<organism evidence="6 7">
    <name type="scientific">Yersinia intermedia</name>
    <dbReference type="NCBI Taxonomy" id="631"/>
    <lineage>
        <taxon>Bacteria</taxon>
        <taxon>Pseudomonadati</taxon>
        <taxon>Pseudomonadota</taxon>
        <taxon>Gammaproteobacteria</taxon>
        <taxon>Enterobacterales</taxon>
        <taxon>Yersiniaceae</taxon>
        <taxon>Yersinia</taxon>
    </lineage>
</organism>
<dbReference type="SUPFAM" id="SSF46785">
    <property type="entry name" value="Winged helix' DNA-binding domain"/>
    <property type="match status" value="1"/>
</dbReference>
<name>A0A0H5LYM7_YERIN</name>
<sequence>MKDKISLDDLNLFVSVVGAGSLTKVSETADIPLPTLSRRLTKLEQCIGGRLLNRSTRTITLTPLGRMYYDSCAGPLSECLSATTLLDDYHHSLTGKLVITAPINLTHQWVGDCIFNFMKKYPEISIDLMVTNRVIDLESLNIDAAIRVGKLKDSNWIAKKIMSSHYVFCASIEYLSKNSVPLVPSDLVNQHKLIMPRSDTEWQITNRSSNSEYVISAAPYMVVDDTELIIRAAKNNLGICLAPFQFVKSLIERGELVHILPEWHGGIRPTYIMFRDRDYVPARLRAFISHVEKYEIIDS</sequence>
<proteinExistence type="inferred from homology"/>
<keyword evidence="4" id="KW-0804">Transcription</keyword>
<evidence type="ECO:0000313" key="6">
    <source>
        <dbReference type="EMBL" id="CRY56284.1"/>
    </source>
</evidence>
<reference evidence="7" key="1">
    <citation type="submission" date="2015-03" db="EMBL/GenBank/DDBJ databases">
        <authorList>
            <consortium name="Pathogen Informatics"/>
        </authorList>
    </citation>
    <scope>NUCLEOTIDE SEQUENCE [LARGE SCALE GENOMIC DNA]</scope>
    <source>
        <strain evidence="7">R148</strain>
    </source>
</reference>
<dbReference type="InterPro" id="IPR000847">
    <property type="entry name" value="LysR_HTH_N"/>
</dbReference>
<evidence type="ECO:0000256" key="2">
    <source>
        <dbReference type="ARBA" id="ARBA00023015"/>
    </source>
</evidence>
<dbReference type="Proteomes" id="UP000043316">
    <property type="component" value="Unassembled WGS sequence"/>
</dbReference>
<feature type="domain" description="HTH lysR-type" evidence="5">
    <location>
        <begin position="5"/>
        <end position="62"/>
    </location>
</feature>
<dbReference type="Gene3D" id="1.10.10.10">
    <property type="entry name" value="Winged helix-like DNA-binding domain superfamily/Winged helix DNA-binding domain"/>
    <property type="match status" value="1"/>
</dbReference>
<dbReference type="EMBL" id="CWJI01000012">
    <property type="protein sequence ID" value="CRY56284.1"/>
    <property type="molecule type" value="Genomic_DNA"/>
</dbReference>
<dbReference type="InterPro" id="IPR005119">
    <property type="entry name" value="LysR_subst-bd"/>
</dbReference>
<dbReference type="GO" id="GO:0043565">
    <property type="term" value="F:sequence-specific DNA binding"/>
    <property type="evidence" value="ECO:0007669"/>
    <property type="project" value="TreeGrafter"/>
</dbReference>